<keyword evidence="1" id="KW-0812">Transmembrane</keyword>
<name>A0A9D9H2H6_9BACT</name>
<protein>
    <submittedName>
        <fullName evidence="2">DUF4491 family protein</fullName>
    </submittedName>
</protein>
<keyword evidence="1" id="KW-1133">Transmembrane helix</keyword>
<gene>
    <name evidence="2" type="ORF">IAB08_09485</name>
</gene>
<feature type="transmembrane region" description="Helical" evidence="1">
    <location>
        <begin position="72"/>
        <end position="90"/>
    </location>
</feature>
<feature type="transmembrane region" description="Helical" evidence="1">
    <location>
        <begin position="49"/>
        <end position="66"/>
    </location>
</feature>
<organism evidence="2 3">
    <name type="scientific">Candidatus Pullibacteroides excrementavium</name>
    <dbReference type="NCBI Taxonomy" id="2840905"/>
    <lineage>
        <taxon>Bacteria</taxon>
        <taxon>Pseudomonadati</taxon>
        <taxon>Bacteroidota</taxon>
        <taxon>Bacteroidia</taxon>
        <taxon>Bacteroidales</taxon>
        <taxon>Candidatus Pullibacteroides</taxon>
    </lineage>
</organism>
<reference evidence="2" key="1">
    <citation type="submission" date="2020-10" db="EMBL/GenBank/DDBJ databases">
        <authorList>
            <person name="Gilroy R."/>
        </authorList>
    </citation>
    <scope>NUCLEOTIDE SEQUENCE</scope>
    <source>
        <strain evidence="2">2889</strain>
    </source>
</reference>
<evidence type="ECO:0000313" key="3">
    <source>
        <dbReference type="Proteomes" id="UP000823612"/>
    </source>
</evidence>
<comment type="caution">
    <text evidence="2">The sequence shown here is derived from an EMBL/GenBank/DDBJ whole genome shotgun (WGS) entry which is preliminary data.</text>
</comment>
<sequence>MADSGETNTYISGTVYFEGILVGLVTFLVIGLFHPLVIKAEYYFGLRSWWAFLLLGLAAAACSIWLTRGVWSIILGVVAFSSFWSIKEVFEQRKRVEKGWFPKNPARK</sequence>
<reference evidence="2" key="2">
    <citation type="journal article" date="2021" name="PeerJ">
        <title>Extensive microbial diversity within the chicken gut microbiome revealed by metagenomics and culture.</title>
        <authorList>
            <person name="Gilroy R."/>
            <person name="Ravi A."/>
            <person name="Getino M."/>
            <person name="Pursley I."/>
            <person name="Horton D.L."/>
            <person name="Alikhan N.F."/>
            <person name="Baker D."/>
            <person name="Gharbi K."/>
            <person name="Hall N."/>
            <person name="Watson M."/>
            <person name="Adriaenssens E.M."/>
            <person name="Foster-Nyarko E."/>
            <person name="Jarju S."/>
            <person name="Secka A."/>
            <person name="Antonio M."/>
            <person name="Oren A."/>
            <person name="Chaudhuri R.R."/>
            <person name="La Ragione R."/>
            <person name="Hildebrand F."/>
            <person name="Pallen M.J."/>
        </authorList>
    </citation>
    <scope>NUCLEOTIDE SEQUENCE</scope>
    <source>
        <strain evidence="2">2889</strain>
    </source>
</reference>
<keyword evidence="1" id="KW-0472">Membrane</keyword>
<dbReference type="InterPro" id="IPR027890">
    <property type="entry name" value="DUF4491"/>
</dbReference>
<dbReference type="EMBL" id="JADIMZ010000144">
    <property type="protein sequence ID" value="MBO8433504.1"/>
    <property type="molecule type" value="Genomic_DNA"/>
</dbReference>
<evidence type="ECO:0000313" key="2">
    <source>
        <dbReference type="EMBL" id="MBO8433504.1"/>
    </source>
</evidence>
<dbReference type="Pfam" id="PF14898">
    <property type="entry name" value="DUF4491"/>
    <property type="match status" value="1"/>
</dbReference>
<dbReference type="Proteomes" id="UP000823612">
    <property type="component" value="Unassembled WGS sequence"/>
</dbReference>
<proteinExistence type="predicted"/>
<dbReference type="AlphaFoldDB" id="A0A9D9H2H6"/>
<evidence type="ECO:0000256" key="1">
    <source>
        <dbReference type="SAM" id="Phobius"/>
    </source>
</evidence>
<feature type="transmembrane region" description="Helical" evidence="1">
    <location>
        <begin position="15"/>
        <end position="37"/>
    </location>
</feature>
<accession>A0A9D9H2H6</accession>